<dbReference type="Gene3D" id="3.90.550.10">
    <property type="entry name" value="Spore Coat Polysaccharide Biosynthesis Protein SpsA, Chain A"/>
    <property type="match status" value="1"/>
</dbReference>
<feature type="compositionally biased region" description="Low complexity" evidence="1">
    <location>
        <begin position="31"/>
        <end position="46"/>
    </location>
</feature>
<organism evidence="2 3">
    <name type="scientific">Prorocentrum cordatum</name>
    <dbReference type="NCBI Taxonomy" id="2364126"/>
    <lineage>
        <taxon>Eukaryota</taxon>
        <taxon>Sar</taxon>
        <taxon>Alveolata</taxon>
        <taxon>Dinophyceae</taxon>
        <taxon>Prorocentrales</taxon>
        <taxon>Prorocentraceae</taxon>
        <taxon>Prorocentrum</taxon>
    </lineage>
</organism>
<protein>
    <submittedName>
        <fullName evidence="2">Uncharacterized protein</fullName>
    </submittedName>
</protein>
<dbReference type="EMBL" id="CAUYUJ010017670">
    <property type="protein sequence ID" value="CAK0876830.1"/>
    <property type="molecule type" value="Genomic_DNA"/>
</dbReference>
<dbReference type="InterPro" id="IPR029044">
    <property type="entry name" value="Nucleotide-diphossugar_trans"/>
</dbReference>
<gene>
    <name evidence="2" type="ORF">PCOR1329_LOCUS61047</name>
</gene>
<evidence type="ECO:0000313" key="2">
    <source>
        <dbReference type="EMBL" id="CAK0876830.1"/>
    </source>
</evidence>
<proteinExistence type="predicted"/>
<comment type="caution">
    <text evidence="2">The sequence shown here is derived from an EMBL/GenBank/DDBJ whole genome shotgun (WGS) entry which is preliminary data.</text>
</comment>
<accession>A0ABN9VTM5</accession>
<feature type="region of interest" description="Disordered" evidence="1">
    <location>
        <begin position="27"/>
        <end position="53"/>
    </location>
</feature>
<reference evidence="2" key="1">
    <citation type="submission" date="2023-10" db="EMBL/GenBank/DDBJ databases">
        <authorList>
            <person name="Chen Y."/>
            <person name="Shah S."/>
            <person name="Dougan E. K."/>
            <person name="Thang M."/>
            <person name="Chan C."/>
        </authorList>
    </citation>
    <scope>NUCLEOTIDE SEQUENCE [LARGE SCALE GENOMIC DNA]</scope>
</reference>
<name>A0ABN9VTM5_9DINO</name>
<keyword evidence="3" id="KW-1185">Reference proteome</keyword>
<evidence type="ECO:0000313" key="3">
    <source>
        <dbReference type="Proteomes" id="UP001189429"/>
    </source>
</evidence>
<feature type="region of interest" description="Disordered" evidence="1">
    <location>
        <begin position="158"/>
        <end position="211"/>
    </location>
</feature>
<evidence type="ECO:0000256" key="1">
    <source>
        <dbReference type="SAM" id="MobiDB-lite"/>
    </source>
</evidence>
<dbReference type="Proteomes" id="UP001189429">
    <property type="component" value="Unassembled WGS sequence"/>
</dbReference>
<feature type="compositionally biased region" description="Low complexity" evidence="1">
    <location>
        <begin position="158"/>
        <end position="172"/>
    </location>
</feature>
<sequence length="211" mass="23209">MCWATATRHAAMNPPWRSRWFREWTEHPSRRTSPSSSRATASGRGTRIPDDASKTYPLQRGVHVWKQYAEYHGYSIYSGMPENADVDCPGLEERHGAWTKPCMAMQLIKKHKYLIIVDRDTTVLKPRLRLEPLFRMAGLMEKNPQRVMAVAQESGAPAAGASAPRRAATSTPVSCSSGPASTAGPCVDAAATPPSRGGKGTHWSLKAPVRR</sequence>